<dbReference type="PANTHER" id="PTHR22847">
    <property type="entry name" value="WD40 REPEAT PROTEIN"/>
    <property type="match status" value="1"/>
</dbReference>
<feature type="transmembrane region" description="Helical" evidence="5">
    <location>
        <begin position="27"/>
        <end position="44"/>
    </location>
</feature>
<evidence type="ECO:0000313" key="7">
    <source>
        <dbReference type="EMBL" id="KAJ6734660.1"/>
    </source>
</evidence>
<protein>
    <submittedName>
        <fullName evidence="7">WD40 REPEAT PROTEIN</fullName>
    </submittedName>
</protein>
<feature type="domain" description="F-box" evidence="6">
    <location>
        <begin position="74"/>
        <end position="106"/>
    </location>
</feature>
<dbReference type="SUPFAM" id="SSF81383">
    <property type="entry name" value="F-box domain"/>
    <property type="match status" value="1"/>
</dbReference>
<dbReference type="SUPFAM" id="SSF50978">
    <property type="entry name" value="WD40 repeat-like"/>
    <property type="match status" value="1"/>
</dbReference>
<dbReference type="InterPro" id="IPR001810">
    <property type="entry name" value="F-box_dom"/>
</dbReference>
<dbReference type="Gene3D" id="2.130.10.10">
    <property type="entry name" value="YVTN repeat-like/Quinoprotein amine dehydrogenase"/>
    <property type="match status" value="1"/>
</dbReference>
<dbReference type="Proteomes" id="UP001151532">
    <property type="component" value="Chromosome 17"/>
</dbReference>
<dbReference type="EMBL" id="JAPFFK010000011">
    <property type="protein sequence ID" value="KAJ6734660.1"/>
    <property type="molecule type" value="Genomic_DNA"/>
</dbReference>
<dbReference type="AlphaFoldDB" id="A0A9Q0UQV9"/>
<keyword evidence="5" id="KW-1133">Transmembrane helix</keyword>
<evidence type="ECO:0000256" key="2">
    <source>
        <dbReference type="ARBA" id="ARBA00022737"/>
    </source>
</evidence>
<evidence type="ECO:0000259" key="6">
    <source>
        <dbReference type="Pfam" id="PF12937"/>
    </source>
</evidence>
<dbReference type="OrthoDB" id="727118at2759"/>
<feature type="compositionally biased region" description="Basic and acidic residues" evidence="4">
    <location>
        <begin position="1"/>
        <end position="18"/>
    </location>
</feature>
<dbReference type="InterPro" id="IPR020472">
    <property type="entry name" value="WD40_PAC1"/>
</dbReference>
<dbReference type="InterPro" id="IPR036322">
    <property type="entry name" value="WD40_repeat_dom_sf"/>
</dbReference>
<keyword evidence="2" id="KW-0677">Repeat</keyword>
<proteinExistence type="predicted"/>
<name>A0A9Q0UQV9_SALPP</name>
<dbReference type="Pfam" id="PF00400">
    <property type="entry name" value="WD40"/>
    <property type="match status" value="3"/>
</dbReference>
<dbReference type="PROSITE" id="PS00678">
    <property type="entry name" value="WD_REPEATS_1"/>
    <property type="match status" value="1"/>
</dbReference>
<reference evidence="7" key="1">
    <citation type="submission" date="2022-11" db="EMBL/GenBank/DDBJ databases">
        <authorList>
            <person name="Hyden B.L."/>
            <person name="Feng K."/>
            <person name="Yates T."/>
            <person name="Jawdy S."/>
            <person name="Smart L.B."/>
            <person name="Muchero W."/>
        </authorList>
    </citation>
    <scope>NUCLEOTIDE SEQUENCE</scope>
    <source>
        <tissue evidence="7">Shoot tip</tissue>
    </source>
</reference>
<gene>
    <name evidence="7" type="ORF">OIU79_001849</name>
</gene>
<keyword evidence="8" id="KW-1185">Reference proteome</keyword>
<dbReference type="InterPro" id="IPR019775">
    <property type="entry name" value="WD40_repeat_CS"/>
</dbReference>
<sequence>MLIQETKGREREGKKQKTEGNQQRGEPALVIPILILLIFLYAVTKVEEMEAEPSTTTTTRITDLNEDSLAHCATYLSLQDLSNLATTCKSLKRVAYSDSIWQHCFREHWPHELLQTSGLREAYLKRRVAVQQFKFVDPLVAALYVTNARPFDHMILDKNDFTFSQGSFIQMTNIDSFLNGRDGLTVLSDHNARITCMRLFPLSETSLFRRDTQRKENVLVTSSCDHSIRLWWKGSCQRCFRGHNGPVLTLSDKLLGDGSAKVLASGGEDGTVRLWSLSSSGKRGQHALKATLYGHEKPIKLMSVAGHRTSLLATISKDSKVRVWDTTTSSALRLSCCVGMTSVPGTPVDVKVP</sequence>
<comment type="caution">
    <text evidence="7">The sequence shown here is derived from an EMBL/GenBank/DDBJ whole genome shotgun (WGS) entry which is preliminary data.</text>
</comment>
<dbReference type="PANTHER" id="PTHR22847:SF746">
    <property type="entry name" value="OS01G0185400 PROTEIN"/>
    <property type="match status" value="1"/>
</dbReference>
<keyword evidence="5" id="KW-0812">Transmembrane</keyword>
<dbReference type="InterPro" id="IPR001680">
    <property type="entry name" value="WD40_rpt"/>
</dbReference>
<accession>A0A9Q0UQV9</accession>
<evidence type="ECO:0000256" key="1">
    <source>
        <dbReference type="ARBA" id="ARBA00022574"/>
    </source>
</evidence>
<dbReference type="PROSITE" id="PS50082">
    <property type="entry name" value="WD_REPEATS_2"/>
    <property type="match status" value="2"/>
</dbReference>
<organism evidence="7 8">
    <name type="scientific">Salix purpurea</name>
    <name type="common">Purple osier willow</name>
    <dbReference type="NCBI Taxonomy" id="77065"/>
    <lineage>
        <taxon>Eukaryota</taxon>
        <taxon>Viridiplantae</taxon>
        <taxon>Streptophyta</taxon>
        <taxon>Embryophyta</taxon>
        <taxon>Tracheophyta</taxon>
        <taxon>Spermatophyta</taxon>
        <taxon>Magnoliopsida</taxon>
        <taxon>eudicotyledons</taxon>
        <taxon>Gunneridae</taxon>
        <taxon>Pentapetalae</taxon>
        <taxon>rosids</taxon>
        <taxon>fabids</taxon>
        <taxon>Malpighiales</taxon>
        <taxon>Salicaceae</taxon>
        <taxon>Saliceae</taxon>
        <taxon>Salix</taxon>
    </lineage>
</organism>
<dbReference type="InterPro" id="IPR015943">
    <property type="entry name" value="WD40/YVTN_repeat-like_dom_sf"/>
</dbReference>
<feature type="repeat" description="WD" evidence="3">
    <location>
        <begin position="292"/>
        <end position="334"/>
    </location>
</feature>
<evidence type="ECO:0000256" key="4">
    <source>
        <dbReference type="SAM" id="MobiDB-lite"/>
    </source>
</evidence>
<dbReference type="InterPro" id="IPR036047">
    <property type="entry name" value="F-box-like_dom_sf"/>
</dbReference>
<dbReference type="PROSITE" id="PS50294">
    <property type="entry name" value="WD_REPEATS_REGION"/>
    <property type="match status" value="1"/>
</dbReference>
<evidence type="ECO:0000256" key="3">
    <source>
        <dbReference type="PROSITE-ProRule" id="PRU00221"/>
    </source>
</evidence>
<dbReference type="Gene3D" id="1.20.1280.50">
    <property type="match status" value="1"/>
</dbReference>
<feature type="region of interest" description="Disordered" evidence="4">
    <location>
        <begin position="1"/>
        <end position="23"/>
    </location>
</feature>
<keyword evidence="1 3" id="KW-0853">WD repeat</keyword>
<evidence type="ECO:0000313" key="8">
    <source>
        <dbReference type="Proteomes" id="UP001151532"/>
    </source>
</evidence>
<dbReference type="PRINTS" id="PR00320">
    <property type="entry name" value="GPROTEINBRPT"/>
</dbReference>
<dbReference type="Pfam" id="PF12937">
    <property type="entry name" value="F-box-like"/>
    <property type="match status" value="1"/>
</dbReference>
<dbReference type="SMART" id="SM00320">
    <property type="entry name" value="WD40"/>
    <property type="match status" value="3"/>
</dbReference>
<feature type="repeat" description="WD" evidence="3">
    <location>
        <begin position="240"/>
        <end position="279"/>
    </location>
</feature>
<keyword evidence="5" id="KW-0472">Membrane</keyword>
<evidence type="ECO:0000256" key="5">
    <source>
        <dbReference type="SAM" id="Phobius"/>
    </source>
</evidence>
<reference evidence="7" key="2">
    <citation type="journal article" date="2023" name="Int. J. Mol. Sci.">
        <title>De Novo Assembly and Annotation of 11 Diverse Shrub Willow (Salix) Genomes Reveals Novel Gene Organization in Sex-Linked Regions.</title>
        <authorList>
            <person name="Hyden B."/>
            <person name="Feng K."/>
            <person name="Yates T.B."/>
            <person name="Jawdy S."/>
            <person name="Cereghino C."/>
            <person name="Smart L.B."/>
            <person name="Muchero W."/>
        </authorList>
    </citation>
    <scope>NUCLEOTIDE SEQUENCE</scope>
    <source>
        <tissue evidence="7">Shoot tip</tissue>
    </source>
</reference>